<comment type="caution">
    <text evidence="2">The sequence shown here is derived from an EMBL/GenBank/DDBJ whole genome shotgun (WGS) entry which is preliminary data.</text>
</comment>
<name>A0A090S4R4_9VIBR</name>
<evidence type="ECO:0000313" key="3">
    <source>
        <dbReference type="Proteomes" id="UP000029228"/>
    </source>
</evidence>
<dbReference type="STRING" id="990268.JCM19235_4032"/>
<keyword evidence="3" id="KW-1185">Reference proteome</keyword>
<dbReference type="AlphaFoldDB" id="A0A090S4R4"/>
<reference evidence="2 3" key="1">
    <citation type="submission" date="2014-09" db="EMBL/GenBank/DDBJ databases">
        <title>Vibrio maritimus JCM 19235. (C45) whole genome shotgun sequence.</title>
        <authorList>
            <person name="Sawabe T."/>
            <person name="Meirelles P."/>
            <person name="Nakanishi M."/>
            <person name="Sayaka M."/>
            <person name="Hattori M."/>
            <person name="Ohkuma M."/>
        </authorList>
    </citation>
    <scope>NUCLEOTIDE SEQUENCE [LARGE SCALE GENOMIC DNA]</scope>
    <source>
        <strain evidence="3">JCM19235</strain>
    </source>
</reference>
<gene>
    <name evidence="2" type="ORF">JCM19235_4032</name>
</gene>
<evidence type="ECO:0000313" key="2">
    <source>
        <dbReference type="EMBL" id="GAL22516.1"/>
    </source>
</evidence>
<feature type="coiled-coil region" evidence="1">
    <location>
        <begin position="11"/>
        <end position="38"/>
    </location>
</feature>
<keyword evidence="1" id="KW-0175">Coiled coil</keyword>
<evidence type="ECO:0000256" key="1">
    <source>
        <dbReference type="SAM" id="Coils"/>
    </source>
</evidence>
<proteinExistence type="predicted"/>
<organism evidence="2 3">
    <name type="scientific">Vibrio maritimus</name>
    <dbReference type="NCBI Taxonomy" id="990268"/>
    <lineage>
        <taxon>Bacteria</taxon>
        <taxon>Pseudomonadati</taxon>
        <taxon>Pseudomonadota</taxon>
        <taxon>Gammaproteobacteria</taxon>
        <taxon>Vibrionales</taxon>
        <taxon>Vibrionaceae</taxon>
        <taxon>Vibrio</taxon>
    </lineage>
</organism>
<dbReference type="EMBL" id="BBMR01000013">
    <property type="protein sequence ID" value="GAL22516.1"/>
    <property type="molecule type" value="Genomic_DNA"/>
</dbReference>
<dbReference type="Proteomes" id="UP000029228">
    <property type="component" value="Unassembled WGS sequence"/>
</dbReference>
<keyword evidence="2" id="KW-0966">Cell projection</keyword>
<accession>A0A090S4R4</accession>
<protein>
    <submittedName>
        <fullName evidence="2">Flagellar basal-body rod modification protein FlgD</fullName>
    </submittedName>
</protein>
<keyword evidence="2" id="KW-0282">Flagellum</keyword>
<sequence>MAGINNVGQGSLSYLDQLKNLQEQNKAAETTGKQDLKQEDFLSLLTKQLSQQDRSSLSAMTK</sequence>
<keyword evidence="2" id="KW-0969">Cilium</keyword>